<dbReference type="EMBL" id="LOMY01000164">
    <property type="protein sequence ID" value="OCQ51358.1"/>
    <property type="molecule type" value="Genomic_DNA"/>
</dbReference>
<organism evidence="1 2">
    <name type="scientific">Photorhabdus australis subsp. thailandensis</name>
    <dbReference type="NCBI Taxonomy" id="2805096"/>
    <lineage>
        <taxon>Bacteria</taxon>
        <taxon>Pseudomonadati</taxon>
        <taxon>Pseudomonadota</taxon>
        <taxon>Gammaproteobacteria</taxon>
        <taxon>Enterobacterales</taxon>
        <taxon>Morganellaceae</taxon>
        <taxon>Photorhabdus</taxon>
    </lineage>
</organism>
<name>A0A1C0U0A2_9GAMM</name>
<comment type="caution">
    <text evidence="1">The sequence shown here is derived from an EMBL/GenBank/DDBJ whole genome shotgun (WGS) entry which is preliminary data.</text>
</comment>
<keyword evidence="2" id="KW-1185">Reference proteome</keyword>
<sequence>MIETLNGRYGCGHIRFPANKSNRSKLVITVNPTNVINTKNLCKITLSLNQKYGAE</sequence>
<accession>A0A1C0U0A2</accession>
<evidence type="ECO:0000313" key="2">
    <source>
        <dbReference type="Proteomes" id="UP000093476"/>
    </source>
</evidence>
<proteinExistence type="predicted"/>
<evidence type="ECO:0000313" key="1">
    <source>
        <dbReference type="EMBL" id="OCQ51358.1"/>
    </source>
</evidence>
<dbReference type="Proteomes" id="UP000093476">
    <property type="component" value="Unassembled WGS sequence"/>
</dbReference>
<gene>
    <name evidence="1" type="ORF">Ppb6_03462</name>
</gene>
<reference evidence="1 2" key="1">
    <citation type="submission" date="2015-12" db="EMBL/GenBank/DDBJ databases">
        <title>Genome comparisons provide insights into the role of secondary metabolites in the pathogenic phase of the Photorhabdus life cycle.</title>
        <authorList>
            <person name="Tobias N.J."/>
            <person name="Mishra B."/>
            <person name="Gupta D.K."/>
            <person name="Thines M."/>
            <person name="Stinear T.P."/>
            <person name="Bode H.B."/>
        </authorList>
    </citation>
    <scope>NUCLEOTIDE SEQUENCE [LARGE SCALE GENOMIC DNA]</scope>
    <source>
        <strain evidence="1 2">PB68.1</strain>
    </source>
</reference>
<protein>
    <submittedName>
        <fullName evidence="1">Uncharacterized protein</fullName>
    </submittedName>
</protein>
<dbReference type="AlphaFoldDB" id="A0A1C0U0A2"/>